<protein>
    <submittedName>
        <fullName evidence="2">Uncharacterized protein</fullName>
    </submittedName>
</protein>
<keyword evidence="3" id="KW-1185">Reference proteome</keyword>
<proteinExistence type="predicted"/>
<accession>A0AA36GMY2</accession>
<feature type="transmembrane region" description="Helical" evidence="1">
    <location>
        <begin position="30"/>
        <end position="49"/>
    </location>
</feature>
<keyword evidence="1" id="KW-0472">Membrane</keyword>
<dbReference type="AlphaFoldDB" id="A0AA36GMY2"/>
<organism evidence="2 3">
    <name type="scientific">Cylicocyclus nassatus</name>
    <name type="common">Nematode worm</name>
    <dbReference type="NCBI Taxonomy" id="53992"/>
    <lineage>
        <taxon>Eukaryota</taxon>
        <taxon>Metazoa</taxon>
        <taxon>Ecdysozoa</taxon>
        <taxon>Nematoda</taxon>
        <taxon>Chromadorea</taxon>
        <taxon>Rhabditida</taxon>
        <taxon>Rhabditina</taxon>
        <taxon>Rhabditomorpha</taxon>
        <taxon>Strongyloidea</taxon>
        <taxon>Strongylidae</taxon>
        <taxon>Cylicocyclus</taxon>
    </lineage>
</organism>
<comment type="caution">
    <text evidence="2">The sequence shown here is derived from an EMBL/GenBank/DDBJ whole genome shotgun (WGS) entry which is preliminary data.</text>
</comment>
<sequence>MGSPYGARKLWFLMKAFDNFSSYDRYQKLVLCKVLVALVIDLYMLTSFLRYPVFQNLMCEKVCLAHHDQDLSFCSNVSAYYSDQVIQAGANHFYFLSAVLLPSLLSTLASEAAADMWSIKVPL</sequence>
<dbReference type="EMBL" id="CATQJL010000112">
    <property type="protein sequence ID" value="CAJ0595052.1"/>
    <property type="molecule type" value="Genomic_DNA"/>
</dbReference>
<evidence type="ECO:0000313" key="2">
    <source>
        <dbReference type="EMBL" id="CAJ0595052.1"/>
    </source>
</evidence>
<dbReference type="Proteomes" id="UP001176961">
    <property type="component" value="Unassembled WGS sequence"/>
</dbReference>
<name>A0AA36GMY2_CYLNA</name>
<evidence type="ECO:0000256" key="1">
    <source>
        <dbReference type="SAM" id="Phobius"/>
    </source>
</evidence>
<reference evidence="2" key="1">
    <citation type="submission" date="2023-07" db="EMBL/GenBank/DDBJ databases">
        <authorList>
            <consortium name="CYATHOMIX"/>
        </authorList>
    </citation>
    <scope>NUCLEOTIDE SEQUENCE</scope>
    <source>
        <strain evidence="2">N/A</strain>
    </source>
</reference>
<gene>
    <name evidence="2" type="ORF">CYNAS_LOCUS7035</name>
</gene>
<evidence type="ECO:0000313" key="3">
    <source>
        <dbReference type="Proteomes" id="UP001176961"/>
    </source>
</evidence>
<keyword evidence="1" id="KW-1133">Transmembrane helix</keyword>
<keyword evidence="1" id="KW-0812">Transmembrane</keyword>